<dbReference type="PROSITE" id="PS51257">
    <property type="entry name" value="PROKAR_LIPOPROTEIN"/>
    <property type="match status" value="1"/>
</dbReference>
<keyword evidence="5" id="KW-1185">Reference proteome</keyword>
<dbReference type="Proteomes" id="UP000596742">
    <property type="component" value="Unassembled WGS sequence"/>
</dbReference>
<dbReference type="OrthoDB" id="6114996at2759"/>
<protein>
    <recommendedName>
        <fullName evidence="3">C-type lectin domain-containing protein</fullName>
    </recommendedName>
</protein>
<accession>A0A8B6FN60</accession>
<dbReference type="InterPro" id="IPR050801">
    <property type="entry name" value="Ca-Dep_Lectins_ImmuneDev"/>
</dbReference>
<feature type="chain" id="PRO_5032655114" description="C-type lectin domain-containing protein" evidence="2">
    <location>
        <begin position="22"/>
        <end position="322"/>
    </location>
</feature>
<dbReference type="InterPro" id="IPR018378">
    <property type="entry name" value="C-type_lectin_CS"/>
</dbReference>
<dbReference type="InterPro" id="IPR016187">
    <property type="entry name" value="CTDL_fold"/>
</dbReference>
<comment type="caution">
    <text evidence="4">The sequence shown here is derived from an EMBL/GenBank/DDBJ whole genome shotgun (WGS) entry which is preliminary data.</text>
</comment>
<dbReference type="Pfam" id="PF12248">
    <property type="entry name" value="Methyltransf_FA"/>
    <property type="match status" value="1"/>
</dbReference>
<dbReference type="SUPFAM" id="SSF56436">
    <property type="entry name" value="C-type lectin-like"/>
    <property type="match status" value="1"/>
</dbReference>
<dbReference type="Gene3D" id="3.10.100.10">
    <property type="entry name" value="Mannose-Binding Protein A, subunit A"/>
    <property type="match status" value="2"/>
</dbReference>
<feature type="domain" description="C-type lectin" evidence="3">
    <location>
        <begin position="243"/>
        <end position="309"/>
    </location>
</feature>
<sequence>MRLIMWKTWFILTFFTVQTSTQQLGTGCPSGFVKYNGNQKCYGFVASQTTWASALEYCSIVGGTLPQITDANIQAFLEAQISSRYKESNYVISTENNYHYHYIMDNGIDVRGQTSITFEVMACNDAHIALSKDNGVDSRDTYEIVIGGWGDHQSVIRDCKQCAHMDTNVQQQHPIDCQNYSSFWVSWTNNVIKVGKGNDVGKQTFLTWNDTAPHDVNYVAFSTGFGATGKWKVKRGNYNPGLFWIGASDLASEGNWLWLPSKQKFSYSNWAPTEPDNINYYEHCALIDLHRGYKWSDDNCEERRNFICETIPNDEGNEVIGK</sequence>
<evidence type="ECO:0000313" key="4">
    <source>
        <dbReference type="EMBL" id="VDI52677.1"/>
    </source>
</evidence>
<evidence type="ECO:0000256" key="2">
    <source>
        <dbReference type="SAM" id="SignalP"/>
    </source>
</evidence>
<dbReference type="Pfam" id="PF00059">
    <property type="entry name" value="Lectin_C"/>
    <property type="match status" value="1"/>
</dbReference>
<dbReference type="PROSITE" id="PS00615">
    <property type="entry name" value="C_TYPE_LECTIN_1"/>
    <property type="match status" value="1"/>
</dbReference>
<dbReference type="AlphaFoldDB" id="A0A8B6FN60"/>
<proteinExistence type="predicted"/>
<evidence type="ECO:0000259" key="3">
    <source>
        <dbReference type="PROSITE" id="PS50041"/>
    </source>
</evidence>
<dbReference type="InterPro" id="IPR001304">
    <property type="entry name" value="C-type_lectin-like"/>
</dbReference>
<dbReference type="PANTHER" id="PTHR22801">
    <property type="entry name" value="LITHOSTATHINE"/>
    <property type="match status" value="1"/>
</dbReference>
<reference evidence="4" key="1">
    <citation type="submission" date="2018-11" db="EMBL/GenBank/DDBJ databases">
        <authorList>
            <person name="Alioto T."/>
            <person name="Alioto T."/>
        </authorList>
    </citation>
    <scope>NUCLEOTIDE SEQUENCE</scope>
</reference>
<name>A0A8B6FN60_MYTGA</name>
<keyword evidence="1" id="KW-1015">Disulfide bond</keyword>
<dbReference type="InterPro" id="IPR022041">
    <property type="entry name" value="Methyltransf_FA"/>
</dbReference>
<dbReference type="EMBL" id="UYJE01007206">
    <property type="protein sequence ID" value="VDI52677.1"/>
    <property type="molecule type" value="Genomic_DNA"/>
</dbReference>
<feature type="signal peptide" evidence="2">
    <location>
        <begin position="1"/>
        <end position="21"/>
    </location>
</feature>
<evidence type="ECO:0000313" key="5">
    <source>
        <dbReference type="Proteomes" id="UP000596742"/>
    </source>
</evidence>
<dbReference type="InterPro" id="IPR016186">
    <property type="entry name" value="C-type_lectin-like/link_sf"/>
</dbReference>
<dbReference type="CDD" id="cd00037">
    <property type="entry name" value="CLECT"/>
    <property type="match status" value="1"/>
</dbReference>
<keyword evidence="2" id="KW-0732">Signal</keyword>
<evidence type="ECO:0000256" key="1">
    <source>
        <dbReference type="ARBA" id="ARBA00023157"/>
    </source>
</evidence>
<dbReference type="PROSITE" id="PS50041">
    <property type="entry name" value="C_TYPE_LECTIN_2"/>
    <property type="match status" value="1"/>
</dbReference>
<organism evidence="4 5">
    <name type="scientific">Mytilus galloprovincialis</name>
    <name type="common">Mediterranean mussel</name>
    <dbReference type="NCBI Taxonomy" id="29158"/>
    <lineage>
        <taxon>Eukaryota</taxon>
        <taxon>Metazoa</taxon>
        <taxon>Spiralia</taxon>
        <taxon>Lophotrochozoa</taxon>
        <taxon>Mollusca</taxon>
        <taxon>Bivalvia</taxon>
        <taxon>Autobranchia</taxon>
        <taxon>Pteriomorphia</taxon>
        <taxon>Mytilida</taxon>
        <taxon>Mytiloidea</taxon>
        <taxon>Mytilidae</taxon>
        <taxon>Mytilinae</taxon>
        <taxon>Mytilus</taxon>
    </lineage>
</organism>
<gene>
    <name evidence="4" type="ORF">MGAL_10B057446</name>
</gene>
<dbReference type="SMART" id="SM00034">
    <property type="entry name" value="CLECT"/>
    <property type="match status" value="1"/>
</dbReference>
<dbReference type="PANTHER" id="PTHR22801:SF63">
    <property type="entry name" value="C-TYPE LECTIN DOMAIN-CONTAINING PROTEIN"/>
    <property type="match status" value="1"/>
</dbReference>